<sequence>MSINAVLAGDYEGCQISFNEIKLPLLETCRIQKEIEAKGYRTVRSDNFKPLNKDFVESYQLIDSIDDVQKDVFSAMFRGGVGQMVFGNVGGVAGAATAKNRNDGYKIVDVHFRDGKRSLIRLDLKAWEQFLSETYCSPDYIPKPIVRPKLTKPFQVARSILAVAIVIGCVWLIVRCTTVI</sequence>
<evidence type="ECO:0000313" key="2">
    <source>
        <dbReference type="EMBL" id="MBM6929174.1"/>
    </source>
</evidence>
<reference evidence="2 3" key="1">
    <citation type="journal article" date="2021" name="Sci. Rep.">
        <title>The distribution of antibiotic resistance genes in chicken gut microbiota commensals.</title>
        <authorList>
            <person name="Juricova H."/>
            <person name="Matiasovicova J."/>
            <person name="Kubasova T."/>
            <person name="Cejkova D."/>
            <person name="Rychlik I."/>
        </authorList>
    </citation>
    <scope>NUCLEOTIDE SEQUENCE [LARGE SCALE GENOMIC DNA]</scope>
    <source>
        <strain evidence="2 3">An562</strain>
    </source>
</reference>
<name>A0ABS2GUV5_9BURK</name>
<comment type="caution">
    <text evidence="2">The sequence shown here is derived from an EMBL/GenBank/DDBJ whole genome shotgun (WGS) entry which is preliminary data.</text>
</comment>
<keyword evidence="1" id="KW-1133">Transmembrane helix</keyword>
<protein>
    <submittedName>
        <fullName evidence="2">Uncharacterized protein</fullName>
    </submittedName>
</protein>
<accession>A0ABS2GUV5</accession>
<evidence type="ECO:0000313" key="3">
    <source>
        <dbReference type="Proteomes" id="UP000777002"/>
    </source>
</evidence>
<organism evidence="2 3">
    <name type="scientific">Parasutterella secunda</name>
    <dbReference type="NCBI Taxonomy" id="626947"/>
    <lineage>
        <taxon>Bacteria</taxon>
        <taxon>Pseudomonadati</taxon>
        <taxon>Pseudomonadota</taxon>
        <taxon>Betaproteobacteria</taxon>
        <taxon>Burkholderiales</taxon>
        <taxon>Sutterellaceae</taxon>
        <taxon>Parasutterella</taxon>
    </lineage>
</organism>
<feature type="transmembrane region" description="Helical" evidence="1">
    <location>
        <begin position="156"/>
        <end position="174"/>
    </location>
</feature>
<keyword evidence="1" id="KW-0472">Membrane</keyword>
<proteinExistence type="predicted"/>
<dbReference type="Proteomes" id="UP000777002">
    <property type="component" value="Unassembled WGS sequence"/>
</dbReference>
<evidence type="ECO:0000256" key="1">
    <source>
        <dbReference type="SAM" id="Phobius"/>
    </source>
</evidence>
<dbReference type="RefSeq" id="WP_205050760.1">
    <property type="nucleotide sequence ID" value="NZ_JACJKX010000015.1"/>
</dbReference>
<gene>
    <name evidence="2" type="ORF">H5985_07835</name>
</gene>
<keyword evidence="3" id="KW-1185">Reference proteome</keyword>
<keyword evidence="1" id="KW-0812">Transmembrane</keyword>
<dbReference type="EMBL" id="JACJKX010000015">
    <property type="protein sequence ID" value="MBM6929174.1"/>
    <property type="molecule type" value="Genomic_DNA"/>
</dbReference>